<keyword evidence="2" id="KW-1185">Reference proteome</keyword>
<evidence type="ECO:0000313" key="1">
    <source>
        <dbReference type="EMBL" id="KAK8934081.1"/>
    </source>
</evidence>
<reference evidence="1 2" key="1">
    <citation type="journal article" date="2022" name="Nat. Plants">
        <title>Genomes of leafy and leafless Platanthera orchids illuminate the evolution of mycoheterotrophy.</title>
        <authorList>
            <person name="Li M.H."/>
            <person name="Liu K.W."/>
            <person name="Li Z."/>
            <person name="Lu H.C."/>
            <person name="Ye Q.L."/>
            <person name="Zhang D."/>
            <person name="Wang J.Y."/>
            <person name="Li Y.F."/>
            <person name="Zhong Z.M."/>
            <person name="Liu X."/>
            <person name="Yu X."/>
            <person name="Liu D.K."/>
            <person name="Tu X.D."/>
            <person name="Liu B."/>
            <person name="Hao Y."/>
            <person name="Liao X.Y."/>
            <person name="Jiang Y.T."/>
            <person name="Sun W.H."/>
            <person name="Chen J."/>
            <person name="Chen Y.Q."/>
            <person name="Ai Y."/>
            <person name="Zhai J.W."/>
            <person name="Wu S.S."/>
            <person name="Zhou Z."/>
            <person name="Hsiao Y.Y."/>
            <person name="Wu W.L."/>
            <person name="Chen Y.Y."/>
            <person name="Lin Y.F."/>
            <person name="Hsu J.L."/>
            <person name="Li C.Y."/>
            <person name="Wang Z.W."/>
            <person name="Zhao X."/>
            <person name="Zhong W.Y."/>
            <person name="Ma X.K."/>
            <person name="Ma L."/>
            <person name="Huang J."/>
            <person name="Chen G.Z."/>
            <person name="Huang M.Z."/>
            <person name="Huang L."/>
            <person name="Peng D.H."/>
            <person name="Luo Y.B."/>
            <person name="Zou S.Q."/>
            <person name="Chen S.P."/>
            <person name="Lan S."/>
            <person name="Tsai W.C."/>
            <person name="Van de Peer Y."/>
            <person name="Liu Z.J."/>
        </authorList>
    </citation>
    <scope>NUCLEOTIDE SEQUENCE [LARGE SCALE GENOMIC DNA]</scope>
    <source>
        <strain evidence="1">Lor288</strain>
    </source>
</reference>
<proteinExistence type="predicted"/>
<dbReference type="Proteomes" id="UP001412067">
    <property type="component" value="Unassembled WGS sequence"/>
</dbReference>
<sequence length="98" mass="10849">MRLSSLLPNPNHNLTFPPYPLPIPARRSFSAAVIGVPDLPASRLPMAGLLNPCLRSVRSETTISEEDRSHTMMEFLGKTRAVSDDFAILISHLEYACK</sequence>
<comment type="caution">
    <text evidence="1">The sequence shown here is derived from an EMBL/GenBank/DDBJ whole genome shotgun (WGS) entry which is preliminary data.</text>
</comment>
<name>A0ABR2LDB5_9ASPA</name>
<evidence type="ECO:0000313" key="2">
    <source>
        <dbReference type="Proteomes" id="UP001412067"/>
    </source>
</evidence>
<organism evidence="1 2">
    <name type="scientific">Platanthera guangdongensis</name>
    <dbReference type="NCBI Taxonomy" id="2320717"/>
    <lineage>
        <taxon>Eukaryota</taxon>
        <taxon>Viridiplantae</taxon>
        <taxon>Streptophyta</taxon>
        <taxon>Embryophyta</taxon>
        <taxon>Tracheophyta</taxon>
        <taxon>Spermatophyta</taxon>
        <taxon>Magnoliopsida</taxon>
        <taxon>Liliopsida</taxon>
        <taxon>Asparagales</taxon>
        <taxon>Orchidaceae</taxon>
        <taxon>Orchidoideae</taxon>
        <taxon>Orchideae</taxon>
        <taxon>Orchidinae</taxon>
        <taxon>Platanthera</taxon>
    </lineage>
</organism>
<accession>A0ABR2LDB5</accession>
<dbReference type="EMBL" id="JBBWWR010000153">
    <property type="protein sequence ID" value="KAK8934081.1"/>
    <property type="molecule type" value="Genomic_DNA"/>
</dbReference>
<protein>
    <submittedName>
        <fullName evidence="1">Uncharacterized protein</fullName>
    </submittedName>
</protein>
<gene>
    <name evidence="1" type="ORF">KSP40_PGU019637</name>
</gene>